<proteinExistence type="predicted"/>
<dbReference type="AlphaFoldDB" id="A0AAD7MR64"/>
<name>A0AAD7MR64_9AGAR</name>
<keyword evidence="1" id="KW-0812">Transmembrane</keyword>
<organism evidence="2 3">
    <name type="scientific">Mycena maculata</name>
    <dbReference type="NCBI Taxonomy" id="230809"/>
    <lineage>
        <taxon>Eukaryota</taxon>
        <taxon>Fungi</taxon>
        <taxon>Dikarya</taxon>
        <taxon>Basidiomycota</taxon>
        <taxon>Agaricomycotina</taxon>
        <taxon>Agaricomycetes</taxon>
        <taxon>Agaricomycetidae</taxon>
        <taxon>Agaricales</taxon>
        <taxon>Marasmiineae</taxon>
        <taxon>Mycenaceae</taxon>
        <taxon>Mycena</taxon>
    </lineage>
</organism>
<protein>
    <submittedName>
        <fullName evidence="2">Uncharacterized protein</fullName>
    </submittedName>
</protein>
<keyword evidence="1" id="KW-1133">Transmembrane helix</keyword>
<evidence type="ECO:0000313" key="2">
    <source>
        <dbReference type="EMBL" id="KAJ7728292.1"/>
    </source>
</evidence>
<sequence length="140" mass="15216">MPDAAALTPIARLASIVREFAITVALSFLVLRAILHTLQYRAILLEESPSCPESLLCRVARDLSCLAPLEVLKITAVCALLVFLGMEAAMRIAGFVGRSVPCHSPVDDVERGEGIWVDAKVERQARPYETMPGQGKIIDT</sequence>
<gene>
    <name evidence="2" type="ORF">DFH07DRAFT_945777</name>
</gene>
<evidence type="ECO:0000313" key="3">
    <source>
        <dbReference type="Proteomes" id="UP001215280"/>
    </source>
</evidence>
<dbReference type="Proteomes" id="UP001215280">
    <property type="component" value="Unassembled WGS sequence"/>
</dbReference>
<feature type="transmembrane region" description="Helical" evidence="1">
    <location>
        <begin position="20"/>
        <end position="38"/>
    </location>
</feature>
<accession>A0AAD7MR64</accession>
<keyword evidence="1" id="KW-0472">Membrane</keyword>
<keyword evidence="3" id="KW-1185">Reference proteome</keyword>
<comment type="caution">
    <text evidence="2">The sequence shown here is derived from an EMBL/GenBank/DDBJ whole genome shotgun (WGS) entry which is preliminary data.</text>
</comment>
<evidence type="ECO:0000256" key="1">
    <source>
        <dbReference type="SAM" id="Phobius"/>
    </source>
</evidence>
<reference evidence="2" key="1">
    <citation type="submission" date="2023-03" db="EMBL/GenBank/DDBJ databases">
        <title>Massive genome expansion in bonnet fungi (Mycena s.s.) driven by repeated elements and novel gene families across ecological guilds.</title>
        <authorList>
            <consortium name="Lawrence Berkeley National Laboratory"/>
            <person name="Harder C.B."/>
            <person name="Miyauchi S."/>
            <person name="Viragh M."/>
            <person name="Kuo A."/>
            <person name="Thoen E."/>
            <person name="Andreopoulos B."/>
            <person name="Lu D."/>
            <person name="Skrede I."/>
            <person name="Drula E."/>
            <person name="Henrissat B."/>
            <person name="Morin E."/>
            <person name="Kohler A."/>
            <person name="Barry K."/>
            <person name="LaButti K."/>
            <person name="Morin E."/>
            <person name="Salamov A."/>
            <person name="Lipzen A."/>
            <person name="Mereny Z."/>
            <person name="Hegedus B."/>
            <person name="Baldrian P."/>
            <person name="Stursova M."/>
            <person name="Weitz H."/>
            <person name="Taylor A."/>
            <person name="Grigoriev I.V."/>
            <person name="Nagy L.G."/>
            <person name="Martin F."/>
            <person name="Kauserud H."/>
        </authorList>
    </citation>
    <scope>NUCLEOTIDE SEQUENCE</scope>
    <source>
        <strain evidence="2">CBHHK188m</strain>
    </source>
</reference>
<dbReference type="EMBL" id="JARJLG010000206">
    <property type="protein sequence ID" value="KAJ7728292.1"/>
    <property type="molecule type" value="Genomic_DNA"/>
</dbReference>